<comment type="caution">
    <text evidence="2">The sequence shown here is derived from an EMBL/GenBank/DDBJ whole genome shotgun (WGS) entry which is preliminary data.</text>
</comment>
<evidence type="ECO:0000259" key="1">
    <source>
        <dbReference type="Pfam" id="PF13638"/>
    </source>
</evidence>
<feature type="domain" description="PIN" evidence="1">
    <location>
        <begin position="60"/>
        <end position="232"/>
    </location>
</feature>
<dbReference type="Gene3D" id="3.40.50.1010">
    <property type="entry name" value="5'-nuclease"/>
    <property type="match status" value="1"/>
</dbReference>
<dbReference type="PANTHER" id="PTHR16161:SF0">
    <property type="entry name" value="TRANSCRIPTIONAL PROTEIN SWT1"/>
    <property type="match status" value="1"/>
</dbReference>
<evidence type="ECO:0000313" key="3">
    <source>
        <dbReference type="Proteomes" id="UP001150925"/>
    </source>
</evidence>
<dbReference type="AlphaFoldDB" id="A0A9W8E6D5"/>
<sequence length="585" mass="65614">MAEYADFMDIDDDVTIGHINSTIATLRKAEPRDLAGVSPGTRETHSATTDTTLANVSGVFVLDTNYLLSQLAFVKKLVEAARTCTLGQIRLIIPWVVIQELDGLKTSNKPVKVSCSTPAVGLDSRNDRADIASAPPRSSSCFEETTTLGKLARTAMNFIYDYLQAGDDGSSSNVVRGQKISEQLPMDKNCNDDLILSCCRFFLEVIHIPGVALLSLDKALAVKAMIHQVRSFGTWKQSPQRMLESLLGNIKSPATRVEVDTPTIFQGYTPPPQHTEVYDSDDAMMIDDDNYDDRPVMTVTNHEHTVSVSNNHSPLTSPPMVTQGTMSFSNLTVASPLPTHSETPFKQLETIVHYLEDAENSILIHSMQIQFAHHLGEVWDYVVYEFIQPPWDLYDICNIIQNFWLTVFRDIYPAPAYGVFQSVKQRYKVWQELLCRGGSTFNGSVTASGPGGYDTVSFVKQHGNPGRSSVFLKDKALDQLRASSDLPIWRQDLPRLDKVEQGELEQYLLSSAGLKRFYDDIDVVLIICDETKRLISESQWPPIRLVRDPHHRHWIQRAIEVVQSPTSVTPAQLRKQWSELLRSNQ</sequence>
<dbReference type="InterPro" id="IPR052626">
    <property type="entry name" value="SWT1_Regulator"/>
</dbReference>
<dbReference type="OrthoDB" id="2017974at2759"/>
<dbReference type="SUPFAM" id="SSF88723">
    <property type="entry name" value="PIN domain-like"/>
    <property type="match status" value="1"/>
</dbReference>
<dbReference type="EMBL" id="JANBPY010001005">
    <property type="protein sequence ID" value="KAJ1962177.1"/>
    <property type="molecule type" value="Genomic_DNA"/>
</dbReference>
<dbReference type="Pfam" id="PF13638">
    <property type="entry name" value="PIN_4"/>
    <property type="match status" value="1"/>
</dbReference>
<proteinExistence type="predicted"/>
<accession>A0A9W8E6D5</accession>
<dbReference type="GO" id="GO:0005634">
    <property type="term" value="C:nucleus"/>
    <property type="evidence" value="ECO:0007669"/>
    <property type="project" value="TreeGrafter"/>
</dbReference>
<dbReference type="InterPro" id="IPR002716">
    <property type="entry name" value="PIN_dom"/>
</dbReference>
<dbReference type="Proteomes" id="UP001150925">
    <property type="component" value="Unassembled WGS sequence"/>
</dbReference>
<dbReference type="PANTHER" id="PTHR16161">
    <property type="entry name" value="TRANSCRIPTIONAL PROTEIN SWT1"/>
    <property type="match status" value="1"/>
</dbReference>
<reference evidence="2" key="1">
    <citation type="submission" date="2022-07" db="EMBL/GenBank/DDBJ databases">
        <title>Phylogenomic reconstructions and comparative analyses of Kickxellomycotina fungi.</title>
        <authorList>
            <person name="Reynolds N.K."/>
            <person name="Stajich J.E."/>
            <person name="Barry K."/>
            <person name="Grigoriev I.V."/>
            <person name="Crous P."/>
            <person name="Smith M.E."/>
        </authorList>
    </citation>
    <scope>NUCLEOTIDE SEQUENCE</scope>
    <source>
        <strain evidence="2">RSA 1196</strain>
    </source>
</reference>
<protein>
    <recommendedName>
        <fullName evidence="1">PIN domain-containing protein</fullName>
    </recommendedName>
</protein>
<dbReference type="CDD" id="cd18727">
    <property type="entry name" value="PIN_Swt1-like"/>
    <property type="match status" value="1"/>
</dbReference>
<organism evidence="2 3">
    <name type="scientific">Dispira parvispora</name>
    <dbReference type="NCBI Taxonomy" id="1520584"/>
    <lineage>
        <taxon>Eukaryota</taxon>
        <taxon>Fungi</taxon>
        <taxon>Fungi incertae sedis</taxon>
        <taxon>Zoopagomycota</taxon>
        <taxon>Kickxellomycotina</taxon>
        <taxon>Dimargaritomycetes</taxon>
        <taxon>Dimargaritales</taxon>
        <taxon>Dimargaritaceae</taxon>
        <taxon>Dispira</taxon>
    </lineage>
</organism>
<name>A0A9W8E6D5_9FUNG</name>
<dbReference type="InterPro" id="IPR029060">
    <property type="entry name" value="PIN-like_dom_sf"/>
</dbReference>
<gene>
    <name evidence="2" type="ORF">IWQ62_003615</name>
</gene>
<dbReference type="GO" id="GO:0004540">
    <property type="term" value="F:RNA nuclease activity"/>
    <property type="evidence" value="ECO:0007669"/>
    <property type="project" value="UniProtKB-ARBA"/>
</dbReference>
<evidence type="ECO:0000313" key="2">
    <source>
        <dbReference type="EMBL" id="KAJ1962177.1"/>
    </source>
</evidence>
<keyword evidence="3" id="KW-1185">Reference proteome</keyword>